<reference evidence="2" key="1">
    <citation type="journal article" date="2019" name="Int. J. Syst. Evol. Microbiol.">
        <title>The Global Catalogue of Microorganisms (GCM) 10K type strain sequencing project: providing services to taxonomists for standard genome sequencing and annotation.</title>
        <authorList>
            <consortium name="The Broad Institute Genomics Platform"/>
            <consortium name="The Broad Institute Genome Sequencing Center for Infectious Disease"/>
            <person name="Wu L."/>
            <person name="Ma J."/>
        </authorList>
    </citation>
    <scope>NUCLEOTIDE SEQUENCE [LARGE SCALE GENOMIC DNA]</scope>
    <source>
        <strain evidence="2">JCM 14545</strain>
    </source>
</reference>
<evidence type="ECO:0000313" key="2">
    <source>
        <dbReference type="Proteomes" id="UP001501116"/>
    </source>
</evidence>
<proteinExistence type="predicted"/>
<name>A0ABP5C1B1_9PSEU</name>
<dbReference type="EMBL" id="BAAANN010000009">
    <property type="protein sequence ID" value="GAA1955842.1"/>
    <property type="molecule type" value="Genomic_DNA"/>
</dbReference>
<gene>
    <name evidence="1" type="ORF">GCM10009754_27030</name>
</gene>
<evidence type="ECO:0000313" key="1">
    <source>
        <dbReference type="EMBL" id="GAA1955842.1"/>
    </source>
</evidence>
<organism evidence="1 2">
    <name type="scientific">Amycolatopsis minnesotensis</name>
    <dbReference type="NCBI Taxonomy" id="337894"/>
    <lineage>
        <taxon>Bacteria</taxon>
        <taxon>Bacillati</taxon>
        <taxon>Actinomycetota</taxon>
        <taxon>Actinomycetes</taxon>
        <taxon>Pseudonocardiales</taxon>
        <taxon>Pseudonocardiaceae</taxon>
        <taxon>Amycolatopsis</taxon>
    </lineage>
</organism>
<comment type="caution">
    <text evidence="1">The sequence shown here is derived from an EMBL/GenBank/DDBJ whole genome shotgun (WGS) entry which is preliminary data.</text>
</comment>
<dbReference type="RefSeq" id="WP_344417429.1">
    <property type="nucleotide sequence ID" value="NZ_BAAANN010000009.1"/>
</dbReference>
<sequence length="142" mass="15418">MHWIDRLTDRSARRWLCGMGARVESGWVALGTCPDLRLAFGTQLHAVADAVHVELDLSGRAEPLTPLALIAGHAHDVWTAATRAGWQPPAVPSAWARHEPTGLRLLACYWLAATLPHGPKVPPVVPEPVRASPDLRHLIGSE</sequence>
<accession>A0ABP5C1B1</accession>
<dbReference type="InterPro" id="IPR045647">
    <property type="entry name" value="DUF6401"/>
</dbReference>
<dbReference type="Proteomes" id="UP001501116">
    <property type="component" value="Unassembled WGS sequence"/>
</dbReference>
<protein>
    <submittedName>
        <fullName evidence="1">Uncharacterized protein</fullName>
    </submittedName>
</protein>
<keyword evidence="2" id="KW-1185">Reference proteome</keyword>
<dbReference type="Pfam" id="PF19939">
    <property type="entry name" value="DUF6401"/>
    <property type="match status" value="1"/>
</dbReference>